<keyword evidence="3" id="KW-1185">Reference proteome</keyword>
<feature type="compositionally biased region" description="Polar residues" evidence="1">
    <location>
        <begin position="46"/>
        <end position="58"/>
    </location>
</feature>
<proteinExistence type="predicted"/>
<dbReference type="EMBL" id="JBANQN010000001">
    <property type="protein sequence ID" value="KAK6802687.1"/>
    <property type="molecule type" value="Genomic_DNA"/>
</dbReference>
<evidence type="ECO:0000256" key="1">
    <source>
        <dbReference type="SAM" id="MobiDB-lite"/>
    </source>
</evidence>
<reference evidence="2 3" key="1">
    <citation type="submission" date="2024-02" db="EMBL/GenBank/DDBJ databases">
        <title>de novo genome assembly of Solanum bulbocastanum strain 11H21.</title>
        <authorList>
            <person name="Hosaka A.J."/>
        </authorList>
    </citation>
    <scope>NUCLEOTIDE SEQUENCE [LARGE SCALE GENOMIC DNA]</scope>
    <source>
        <tissue evidence="2">Young leaves</tissue>
    </source>
</reference>
<protein>
    <submittedName>
        <fullName evidence="2">Uncharacterized protein</fullName>
    </submittedName>
</protein>
<gene>
    <name evidence="2" type="ORF">RDI58_000470</name>
</gene>
<accession>A0AAN8U1F9</accession>
<evidence type="ECO:0000313" key="2">
    <source>
        <dbReference type="EMBL" id="KAK6802687.1"/>
    </source>
</evidence>
<comment type="caution">
    <text evidence="2">The sequence shown here is derived from an EMBL/GenBank/DDBJ whole genome shotgun (WGS) entry which is preliminary data.</text>
</comment>
<dbReference type="Proteomes" id="UP001371456">
    <property type="component" value="Unassembled WGS sequence"/>
</dbReference>
<dbReference type="AlphaFoldDB" id="A0AAN8U1F9"/>
<sequence length="91" mass="9915">MALSTTSHAKLLVPIHSIYIELPIPSKNAKNSSLIPEEKSEPKTLISKSQEQSHSKPNSPLLAGNELARSSSFLRCEVEGRPVVILSRISP</sequence>
<organism evidence="2 3">
    <name type="scientific">Solanum bulbocastanum</name>
    <name type="common">Wild potato</name>
    <dbReference type="NCBI Taxonomy" id="147425"/>
    <lineage>
        <taxon>Eukaryota</taxon>
        <taxon>Viridiplantae</taxon>
        <taxon>Streptophyta</taxon>
        <taxon>Embryophyta</taxon>
        <taxon>Tracheophyta</taxon>
        <taxon>Spermatophyta</taxon>
        <taxon>Magnoliopsida</taxon>
        <taxon>eudicotyledons</taxon>
        <taxon>Gunneridae</taxon>
        <taxon>Pentapetalae</taxon>
        <taxon>asterids</taxon>
        <taxon>lamiids</taxon>
        <taxon>Solanales</taxon>
        <taxon>Solanaceae</taxon>
        <taxon>Solanoideae</taxon>
        <taxon>Solaneae</taxon>
        <taxon>Solanum</taxon>
    </lineage>
</organism>
<feature type="region of interest" description="Disordered" evidence="1">
    <location>
        <begin position="28"/>
        <end position="63"/>
    </location>
</feature>
<name>A0AAN8U1F9_SOLBU</name>
<evidence type="ECO:0000313" key="3">
    <source>
        <dbReference type="Proteomes" id="UP001371456"/>
    </source>
</evidence>